<organism evidence="1 2">
    <name type="scientific">Hypoxylon rubiginosum</name>
    <dbReference type="NCBI Taxonomy" id="110542"/>
    <lineage>
        <taxon>Eukaryota</taxon>
        <taxon>Fungi</taxon>
        <taxon>Dikarya</taxon>
        <taxon>Ascomycota</taxon>
        <taxon>Pezizomycotina</taxon>
        <taxon>Sordariomycetes</taxon>
        <taxon>Xylariomycetidae</taxon>
        <taxon>Xylariales</taxon>
        <taxon>Hypoxylaceae</taxon>
        <taxon>Hypoxylon</taxon>
    </lineage>
</organism>
<evidence type="ECO:0000313" key="1">
    <source>
        <dbReference type="EMBL" id="KAI6086807.1"/>
    </source>
</evidence>
<feature type="non-terminal residue" evidence="1">
    <location>
        <position position="533"/>
    </location>
</feature>
<gene>
    <name evidence="1" type="ORF">F4821DRAFT_237505</name>
</gene>
<accession>A0ACC0D217</accession>
<evidence type="ECO:0000313" key="2">
    <source>
        <dbReference type="Proteomes" id="UP001497680"/>
    </source>
</evidence>
<comment type="caution">
    <text evidence="1">The sequence shown here is derived from an EMBL/GenBank/DDBJ whole genome shotgun (WGS) entry which is preliminary data.</text>
</comment>
<dbReference type="Proteomes" id="UP001497680">
    <property type="component" value="Unassembled WGS sequence"/>
</dbReference>
<protein>
    <submittedName>
        <fullName evidence="1">Uncharacterized protein</fullName>
    </submittedName>
</protein>
<dbReference type="EMBL" id="MU394312">
    <property type="protein sequence ID" value="KAI6086807.1"/>
    <property type="molecule type" value="Genomic_DNA"/>
</dbReference>
<reference evidence="1 2" key="1">
    <citation type="journal article" date="2022" name="New Phytol.">
        <title>Ecological generalism drives hyperdiversity of secondary metabolite gene clusters in xylarialean endophytes.</title>
        <authorList>
            <person name="Franco M.E.E."/>
            <person name="Wisecaver J.H."/>
            <person name="Arnold A.E."/>
            <person name="Ju Y.M."/>
            <person name="Slot J.C."/>
            <person name="Ahrendt S."/>
            <person name="Moore L.P."/>
            <person name="Eastman K.E."/>
            <person name="Scott K."/>
            <person name="Konkel Z."/>
            <person name="Mondo S.J."/>
            <person name="Kuo A."/>
            <person name="Hayes R.D."/>
            <person name="Haridas S."/>
            <person name="Andreopoulos B."/>
            <person name="Riley R."/>
            <person name="LaButti K."/>
            <person name="Pangilinan J."/>
            <person name="Lipzen A."/>
            <person name="Amirebrahimi M."/>
            <person name="Yan J."/>
            <person name="Adam C."/>
            <person name="Keymanesh K."/>
            <person name="Ng V."/>
            <person name="Louie K."/>
            <person name="Northen T."/>
            <person name="Drula E."/>
            <person name="Henrissat B."/>
            <person name="Hsieh H.M."/>
            <person name="Youens-Clark K."/>
            <person name="Lutzoni F."/>
            <person name="Miadlikowska J."/>
            <person name="Eastwood D.C."/>
            <person name="Hamelin R.C."/>
            <person name="Grigoriev I.V."/>
            <person name="U'Ren J.M."/>
        </authorList>
    </citation>
    <scope>NUCLEOTIDE SEQUENCE [LARGE SCALE GENOMIC DNA]</scope>
    <source>
        <strain evidence="1 2">ER1909</strain>
    </source>
</reference>
<name>A0ACC0D217_9PEZI</name>
<sequence length="533" mass="62490">MARIRGLHEMLSPLVRRALAGPSDADAVKPLRHAINTSDLGLLSSIDHIIRTEAIERETKNQPQDPPYRVFVERRPESCWDWLLKYKESESCKEFVLLKAMRYSSECFKFLLDIIVRHNLKVVDQRNEVRIGCFAKYARPADERFRISFRELLATAIWHDQIDIVEMILDRPPLFDHSFHWGRFMHSHGLVAQIPSVAMAECVLRLGWKPYADVLHEIVVDDKLYKENRADLLEVITKRRDIDINYGYWRIPLISACNVVNIPAIEALLKLGADPNVVNKSDREERAIEILLTANKWRQGNWRRVSRAMYKAIKLLIEHGATTSPRPRAWNLVDMVLRRIWRLICPVIRHAAGVGPEGKVTLERLLDVLLTVDIRPLDKLCDVVLDSSTQHSDITEGLRGKERLAKILPHIPAIRGYTNMKKCDLKRQAATFFPDRPKRYPTNYKNWQTREIMTRWEEYKPEYNKIAWNEDKDDWEGFDDTCHYDSDLDYYKPLEDYKDYEGIMSYLSYHVRPARRGYHIAINPSIWEMFPET</sequence>
<keyword evidence="2" id="KW-1185">Reference proteome</keyword>
<proteinExistence type="predicted"/>